<gene>
    <name evidence="4" type="ORF">AIOL_003006</name>
</gene>
<dbReference type="PANTHER" id="PTHR21013:SF10">
    <property type="entry name" value="ATP SYNTHASE MITOCHONDRIAL F1 COMPLEX ASSEMBLY FACTOR 2"/>
    <property type="match status" value="1"/>
</dbReference>
<dbReference type="InterPro" id="IPR011419">
    <property type="entry name" value="ATP12_ATP_synth-F1-assembly"/>
</dbReference>
<comment type="similarity">
    <text evidence="1">Belongs to the ATP12 family.</text>
</comment>
<dbReference type="Proteomes" id="UP000037178">
    <property type="component" value="Unassembled WGS sequence"/>
</dbReference>
<dbReference type="InterPro" id="IPR042272">
    <property type="entry name" value="ATP12_ATP_synth-F1-assembly_N"/>
</dbReference>
<evidence type="ECO:0000256" key="1">
    <source>
        <dbReference type="ARBA" id="ARBA00008231"/>
    </source>
</evidence>
<proteinExistence type="inferred from homology"/>
<keyword evidence="2" id="KW-0809">Transit peptide</keyword>
<dbReference type="PATRIC" id="fig|1675527.3.peg.3146"/>
<dbReference type="Pfam" id="PF07542">
    <property type="entry name" value="ATP12"/>
    <property type="match status" value="1"/>
</dbReference>
<evidence type="ECO:0000256" key="2">
    <source>
        <dbReference type="ARBA" id="ARBA00022946"/>
    </source>
</evidence>
<evidence type="ECO:0000313" key="5">
    <source>
        <dbReference type="Proteomes" id="UP000037178"/>
    </source>
</evidence>
<evidence type="ECO:0000313" key="4">
    <source>
        <dbReference type="EMBL" id="KMW58036.1"/>
    </source>
</evidence>
<dbReference type="PANTHER" id="PTHR21013">
    <property type="entry name" value="ATP SYNTHASE MITOCHONDRIAL F1 COMPLEX ASSEMBLY FACTOR 2/ATP12 PROTEIN, MITOCHONDRIAL PRECURSOR"/>
    <property type="match status" value="1"/>
</dbReference>
<dbReference type="SUPFAM" id="SSF160909">
    <property type="entry name" value="ATP12-like"/>
    <property type="match status" value="1"/>
</dbReference>
<sequence length="240" mass="25583">MSWAAKRFWDTARAVESEGGYAVHLDARPVKTPAKAGLILPTRGLAEAIAAEWDAQNGQVDPKVMPLTRAANAAIDKVSVQFAEVVALLAAYGDSDLTCYRAADPAPLAERQAAAWDPLIDWADQAHGGRLIPVQGVIHQPQNPAALEALAAPLWAMSAFEVTALHDLISLSGSLIIGLAASAEHQPVAALWAASRIDEEWQIEQWGADDEATLEADKKARAFADAARFLALTRGKNPPV</sequence>
<dbReference type="AlphaFoldDB" id="A0A0J9E5U2"/>
<keyword evidence="3" id="KW-0143">Chaperone</keyword>
<dbReference type="Gene3D" id="1.10.3580.10">
    <property type="entry name" value="ATP12 ATPase"/>
    <property type="match status" value="1"/>
</dbReference>
<name>A0A0J9E5U2_9RHOB</name>
<dbReference type="EMBL" id="LFTY01000002">
    <property type="protein sequence ID" value="KMW58036.1"/>
    <property type="molecule type" value="Genomic_DNA"/>
</dbReference>
<dbReference type="InterPro" id="IPR023335">
    <property type="entry name" value="ATP12_ortho_dom_sf"/>
</dbReference>
<comment type="caution">
    <text evidence="4">The sequence shown here is derived from an EMBL/GenBank/DDBJ whole genome shotgun (WGS) entry which is preliminary data.</text>
</comment>
<dbReference type="STRING" id="1675527.AIOL_003006"/>
<dbReference type="GO" id="GO:0043461">
    <property type="term" value="P:proton-transporting ATP synthase complex assembly"/>
    <property type="evidence" value="ECO:0007669"/>
    <property type="project" value="InterPro"/>
</dbReference>
<reference evidence="4 5" key="1">
    <citation type="submission" date="2015-06" db="EMBL/GenBank/DDBJ databases">
        <title>Draft genome sequence of an Alphaproteobacteria species associated to the Mediterranean sponge Oscarella lobularis.</title>
        <authorList>
            <person name="Jourda C."/>
            <person name="Santini S."/>
            <person name="Claverie J.-M."/>
        </authorList>
    </citation>
    <scope>NUCLEOTIDE SEQUENCE [LARGE SCALE GENOMIC DNA]</scope>
    <source>
        <strain evidence="4">IGS</strain>
    </source>
</reference>
<accession>A0A0J9E5U2</accession>
<keyword evidence="5" id="KW-1185">Reference proteome</keyword>
<evidence type="ECO:0000256" key="3">
    <source>
        <dbReference type="ARBA" id="ARBA00023186"/>
    </source>
</evidence>
<organism evidence="4 5">
    <name type="scientific">Candidatus Rhodobacter oscarellae</name>
    <dbReference type="NCBI Taxonomy" id="1675527"/>
    <lineage>
        <taxon>Bacteria</taxon>
        <taxon>Pseudomonadati</taxon>
        <taxon>Pseudomonadota</taxon>
        <taxon>Alphaproteobacteria</taxon>
        <taxon>Rhodobacterales</taxon>
        <taxon>Rhodobacter group</taxon>
        <taxon>Rhodobacter</taxon>
    </lineage>
</organism>
<protein>
    <submittedName>
        <fullName evidence="4">Chaperone required for the assembly of the mitochondrial F1-ATPase</fullName>
    </submittedName>
</protein>
<dbReference type="RefSeq" id="WP_049643691.1">
    <property type="nucleotide sequence ID" value="NZ_LFTY01000002.1"/>
</dbReference>
<dbReference type="OrthoDB" id="9797825at2"/>
<dbReference type="Gene3D" id="3.30.2180.10">
    <property type="entry name" value="ATP12-like"/>
    <property type="match status" value="1"/>
</dbReference>